<proteinExistence type="inferred from homology"/>
<dbReference type="PANTHER" id="PTHR32282:SF11">
    <property type="entry name" value="PENICILLIN-BINDING PROTEIN 1B"/>
    <property type="match status" value="1"/>
</dbReference>
<dbReference type="PATRIC" id="fig|1618481.3.peg.144"/>
<protein>
    <submittedName>
        <fullName evidence="21">Penicillin-binding protein, 1A family</fullName>
    </submittedName>
</protein>
<comment type="catalytic activity">
    <reaction evidence="15">
        <text>Preferential cleavage: (Ac)2-L-Lys-D-Ala-|-D-Ala. Also transpeptidation of peptidyl-alanyl moieties that are N-acyl substituents of D-alanine.</text>
        <dbReference type="EC" id="3.4.16.4"/>
    </reaction>
</comment>
<dbReference type="GO" id="GO:0071555">
    <property type="term" value="P:cell wall organization"/>
    <property type="evidence" value="ECO:0007669"/>
    <property type="project" value="UniProtKB-KW"/>
</dbReference>
<evidence type="ECO:0000256" key="5">
    <source>
        <dbReference type="ARBA" id="ARBA00022645"/>
    </source>
</evidence>
<keyword evidence="13" id="KW-0511">Multifunctional enzyme</keyword>
<dbReference type="FunFam" id="1.10.3810.10:FF:000001">
    <property type="entry name" value="Penicillin-binding protein 1A"/>
    <property type="match status" value="1"/>
</dbReference>
<evidence type="ECO:0000259" key="20">
    <source>
        <dbReference type="Pfam" id="PF00912"/>
    </source>
</evidence>
<evidence type="ECO:0000313" key="22">
    <source>
        <dbReference type="Proteomes" id="UP000034471"/>
    </source>
</evidence>
<feature type="domain" description="Glycosyl transferase family 51" evidence="20">
    <location>
        <begin position="87"/>
        <end position="260"/>
    </location>
</feature>
<evidence type="ECO:0000256" key="17">
    <source>
        <dbReference type="SAM" id="MobiDB-lite"/>
    </source>
</evidence>
<dbReference type="Gene3D" id="1.10.3810.10">
    <property type="entry name" value="Biosynthetic peptidoglycan transglycosylase-like"/>
    <property type="match status" value="1"/>
</dbReference>
<evidence type="ECO:0000256" key="8">
    <source>
        <dbReference type="ARBA" id="ARBA00022679"/>
    </source>
</evidence>
<dbReference type="InterPro" id="IPR023346">
    <property type="entry name" value="Lysozyme-like_dom_sf"/>
</dbReference>
<keyword evidence="8" id="KW-0808">Transferase</keyword>
<dbReference type="Gene3D" id="2.60.40.10">
    <property type="entry name" value="Immunoglobulins"/>
    <property type="match status" value="1"/>
</dbReference>
<dbReference type="GO" id="GO:0009002">
    <property type="term" value="F:serine-type D-Ala-D-Ala carboxypeptidase activity"/>
    <property type="evidence" value="ECO:0007669"/>
    <property type="project" value="UniProtKB-EC"/>
</dbReference>
<evidence type="ECO:0000256" key="14">
    <source>
        <dbReference type="ARBA" id="ARBA00023316"/>
    </source>
</evidence>
<dbReference type="SUPFAM" id="SSF53955">
    <property type="entry name" value="Lysozyme-like"/>
    <property type="match status" value="1"/>
</dbReference>
<keyword evidence="18" id="KW-1133">Transmembrane helix</keyword>
<keyword evidence="12 18" id="KW-0472">Membrane</keyword>
<dbReference type="GO" id="GO:0030288">
    <property type="term" value="C:outer membrane-bounded periplasmic space"/>
    <property type="evidence" value="ECO:0007669"/>
    <property type="project" value="TreeGrafter"/>
</dbReference>
<evidence type="ECO:0000256" key="3">
    <source>
        <dbReference type="ARBA" id="ARBA00007739"/>
    </source>
</evidence>
<feature type="region of interest" description="Disordered" evidence="17">
    <location>
        <begin position="836"/>
        <end position="856"/>
    </location>
</feature>
<keyword evidence="4" id="KW-1003">Cell membrane</keyword>
<evidence type="ECO:0000256" key="13">
    <source>
        <dbReference type="ARBA" id="ARBA00023268"/>
    </source>
</evidence>
<evidence type="ECO:0000313" key="21">
    <source>
        <dbReference type="EMBL" id="KKQ38747.1"/>
    </source>
</evidence>
<evidence type="ECO:0000259" key="19">
    <source>
        <dbReference type="Pfam" id="PF00905"/>
    </source>
</evidence>
<evidence type="ECO:0000256" key="2">
    <source>
        <dbReference type="ARBA" id="ARBA00007090"/>
    </source>
</evidence>
<dbReference type="InterPro" id="IPR001460">
    <property type="entry name" value="PCN-bd_Tpept"/>
</dbReference>
<dbReference type="Proteomes" id="UP000034471">
    <property type="component" value="Unassembled WGS sequence"/>
</dbReference>
<keyword evidence="18" id="KW-0812">Transmembrane</keyword>
<dbReference type="GO" id="GO:0008658">
    <property type="term" value="F:penicillin binding"/>
    <property type="evidence" value="ECO:0007669"/>
    <property type="project" value="InterPro"/>
</dbReference>
<evidence type="ECO:0000256" key="18">
    <source>
        <dbReference type="SAM" id="Phobius"/>
    </source>
</evidence>
<comment type="caution">
    <text evidence="21">The sequence shown here is derived from an EMBL/GenBank/DDBJ whole genome shotgun (WGS) entry which is preliminary data.</text>
</comment>
<reference evidence="21 22" key="1">
    <citation type="journal article" date="2015" name="Nature">
        <title>rRNA introns, odd ribosomes, and small enigmatic genomes across a large radiation of phyla.</title>
        <authorList>
            <person name="Brown C.T."/>
            <person name="Hug L.A."/>
            <person name="Thomas B.C."/>
            <person name="Sharon I."/>
            <person name="Castelle C.J."/>
            <person name="Singh A."/>
            <person name="Wilkins M.J."/>
            <person name="Williams K.H."/>
            <person name="Banfield J.F."/>
        </authorList>
    </citation>
    <scope>NUCLEOTIDE SEQUENCE [LARGE SCALE GENOMIC DNA]</scope>
</reference>
<comment type="similarity">
    <text evidence="3">In the N-terminal section; belongs to the glycosyltransferase 51 family.</text>
</comment>
<dbReference type="Gene3D" id="3.40.710.10">
    <property type="entry name" value="DD-peptidase/beta-lactamase superfamily"/>
    <property type="match status" value="1"/>
</dbReference>
<sequence>MCVCYNYLMAYIPRRRRAKKRFLFFQIPRFNKQSFLLYFVLGIFIMIVFGYLSAIVLFAWYGRDLPKPGKLSETRENSTVYYDRNDEVIYEMYEDKNRLPIASEDIPEVLKQSTVAIEDKRFYEHKGISEFGIIRAGINSLLGKPQGGSTITQQLIKNVLLTSERRISRKIKEAILAYQVEKQYNKDEILTMYLNEAPYGGSYWGVGSAAKGYFDKEPKDISLVEAAFLAGLPQQPSVYSPFVNEKNAWKARTEDVLRRMREDKYIDRDIEEKALTQLEKLKFSQQKFNITAPHFVFYIKDQIEKEFGSGILNKGVKIKTTLDLKLQQKAEQIVKDEIEVLDKYAVGNGALVAIAPDTGEIITYVGSYDFSNDEYGKFDVVSQGNRQPGSTLKPIEYAVALKKGYTASTVIMDIKTVFPNVVDEDYVPVNYDGKYRGPVQLRFALGNSLNVPAVKLLAMVGIRDFLQQAYEMGLDSLEPTDKNISNLGLSASLGGGETTLLDLTQAFAVFANEGKIVEPYGIIEITDFDNKKIYEHKESKSKQVLSKEISFIISNILSDNNARIDTFGANSYLRIPGKTVAVKSGTTDDKRDNWAVGFSHEIALGVWVGNNDNSPMNKNIASGATGASPIWHDTMQVLLSEFEDGIMEKPDSVEELEVDAYLGGLPKEGYPTRTEYFIKDTSPHEVSPYYKVLQISKETGKLANDVEIRSGNYEEKEFIVIMESDPISGNGKNRWQEAIDEWANAQEDSKYHYPTETSNARLEDVVISIKNPENEKRIDSNSVEVYAKITSIEMISEVKIYIDNKEKKNFSGDRDEIRETFEIENGKHTIKVEARNEKDKVSSSEVTISVNEDYNN</sequence>
<evidence type="ECO:0000256" key="7">
    <source>
        <dbReference type="ARBA" id="ARBA00022676"/>
    </source>
</evidence>
<dbReference type="GO" id="GO:0005886">
    <property type="term" value="C:plasma membrane"/>
    <property type="evidence" value="ECO:0007669"/>
    <property type="project" value="UniProtKB-SubCell"/>
</dbReference>
<keyword evidence="14" id="KW-0961">Cell wall biogenesis/degradation</keyword>
<comment type="subcellular location">
    <subcellularLocation>
        <location evidence="1">Cell membrane</location>
    </subcellularLocation>
</comment>
<organism evidence="21 22">
    <name type="scientific">Candidatus Roizmanbacteria bacterium GW2011_GWA2_37_7</name>
    <dbReference type="NCBI Taxonomy" id="1618481"/>
    <lineage>
        <taxon>Bacteria</taxon>
        <taxon>Candidatus Roizmaniibacteriota</taxon>
    </lineage>
</organism>
<dbReference type="InterPro" id="IPR012338">
    <property type="entry name" value="Beta-lactam/transpept-like"/>
</dbReference>
<dbReference type="InterPro" id="IPR050396">
    <property type="entry name" value="Glycosyltr_51/Transpeptidase"/>
</dbReference>
<evidence type="ECO:0000256" key="12">
    <source>
        <dbReference type="ARBA" id="ARBA00023136"/>
    </source>
</evidence>
<evidence type="ECO:0000256" key="4">
    <source>
        <dbReference type="ARBA" id="ARBA00022475"/>
    </source>
</evidence>
<feature type="domain" description="Penicillin-binding protein transpeptidase" evidence="19">
    <location>
        <begin position="349"/>
        <end position="600"/>
    </location>
</feature>
<keyword evidence="10" id="KW-0133">Cell shape</keyword>
<dbReference type="InterPro" id="IPR013783">
    <property type="entry name" value="Ig-like_fold"/>
</dbReference>
<evidence type="ECO:0000256" key="9">
    <source>
        <dbReference type="ARBA" id="ARBA00022801"/>
    </source>
</evidence>
<dbReference type="GO" id="GO:0008360">
    <property type="term" value="P:regulation of cell shape"/>
    <property type="evidence" value="ECO:0007669"/>
    <property type="project" value="UniProtKB-KW"/>
</dbReference>
<dbReference type="SUPFAM" id="SSF56601">
    <property type="entry name" value="beta-lactamase/transpeptidase-like"/>
    <property type="match status" value="1"/>
</dbReference>
<dbReference type="EMBL" id="LBTJ01000004">
    <property type="protein sequence ID" value="KKQ38747.1"/>
    <property type="molecule type" value="Genomic_DNA"/>
</dbReference>
<comment type="similarity">
    <text evidence="2">In the C-terminal section; belongs to the transpeptidase family.</text>
</comment>
<feature type="compositionally biased region" description="Polar residues" evidence="17">
    <location>
        <begin position="843"/>
        <end position="856"/>
    </location>
</feature>
<dbReference type="InterPro" id="IPR036950">
    <property type="entry name" value="PBP_transglycosylase"/>
</dbReference>
<accession>A0A0G0H9E0</accession>
<dbReference type="STRING" id="1618481.US54_C0004G0006"/>
<dbReference type="GO" id="GO:0009252">
    <property type="term" value="P:peptidoglycan biosynthetic process"/>
    <property type="evidence" value="ECO:0007669"/>
    <property type="project" value="UniProtKB-KW"/>
</dbReference>
<dbReference type="NCBIfam" id="TIGR02074">
    <property type="entry name" value="PBP_1a_fam"/>
    <property type="match status" value="1"/>
</dbReference>
<evidence type="ECO:0000256" key="6">
    <source>
        <dbReference type="ARBA" id="ARBA00022670"/>
    </source>
</evidence>
<evidence type="ECO:0000256" key="16">
    <source>
        <dbReference type="ARBA" id="ARBA00049902"/>
    </source>
</evidence>
<comment type="catalytic activity">
    <reaction evidence="16">
        <text>[GlcNAc-(1-&gt;4)-Mur2Ac(oyl-L-Ala-gamma-D-Glu-L-Lys-D-Ala-D-Ala)](n)-di-trans,octa-cis-undecaprenyl diphosphate + beta-D-GlcNAc-(1-&gt;4)-Mur2Ac(oyl-L-Ala-gamma-D-Glu-L-Lys-D-Ala-D-Ala)-di-trans,octa-cis-undecaprenyl diphosphate = [GlcNAc-(1-&gt;4)-Mur2Ac(oyl-L-Ala-gamma-D-Glu-L-Lys-D-Ala-D-Ala)](n+1)-di-trans,octa-cis-undecaprenyl diphosphate + di-trans,octa-cis-undecaprenyl diphosphate + H(+)</text>
        <dbReference type="Rhea" id="RHEA:23708"/>
        <dbReference type="Rhea" id="RHEA-COMP:9602"/>
        <dbReference type="Rhea" id="RHEA-COMP:9603"/>
        <dbReference type="ChEBI" id="CHEBI:15378"/>
        <dbReference type="ChEBI" id="CHEBI:58405"/>
        <dbReference type="ChEBI" id="CHEBI:60033"/>
        <dbReference type="ChEBI" id="CHEBI:78435"/>
        <dbReference type="EC" id="2.4.99.28"/>
    </reaction>
</comment>
<dbReference type="Pfam" id="PF00905">
    <property type="entry name" value="Transpeptidase"/>
    <property type="match status" value="1"/>
</dbReference>
<evidence type="ECO:0000256" key="15">
    <source>
        <dbReference type="ARBA" id="ARBA00034000"/>
    </source>
</evidence>
<dbReference type="GO" id="GO:0006508">
    <property type="term" value="P:proteolysis"/>
    <property type="evidence" value="ECO:0007669"/>
    <property type="project" value="UniProtKB-KW"/>
</dbReference>
<name>A0A0G0H9E0_9BACT</name>
<evidence type="ECO:0000256" key="11">
    <source>
        <dbReference type="ARBA" id="ARBA00022984"/>
    </source>
</evidence>
<keyword evidence="7" id="KW-0328">Glycosyltransferase</keyword>
<keyword evidence="9" id="KW-0378">Hydrolase</keyword>
<keyword evidence="5" id="KW-0121">Carboxypeptidase</keyword>
<dbReference type="GO" id="GO:0008955">
    <property type="term" value="F:peptidoglycan glycosyltransferase activity"/>
    <property type="evidence" value="ECO:0007669"/>
    <property type="project" value="UniProtKB-EC"/>
</dbReference>
<keyword evidence="6" id="KW-0645">Protease</keyword>
<dbReference type="AlphaFoldDB" id="A0A0G0H9E0"/>
<keyword evidence="11" id="KW-0573">Peptidoglycan synthesis</keyword>
<evidence type="ECO:0000256" key="10">
    <source>
        <dbReference type="ARBA" id="ARBA00022960"/>
    </source>
</evidence>
<evidence type="ECO:0000256" key="1">
    <source>
        <dbReference type="ARBA" id="ARBA00004236"/>
    </source>
</evidence>
<dbReference type="InterPro" id="IPR001264">
    <property type="entry name" value="Glyco_trans_51"/>
</dbReference>
<feature type="transmembrane region" description="Helical" evidence="18">
    <location>
        <begin position="35"/>
        <end position="61"/>
    </location>
</feature>
<dbReference type="Pfam" id="PF00912">
    <property type="entry name" value="Transgly"/>
    <property type="match status" value="1"/>
</dbReference>
<dbReference type="PANTHER" id="PTHR32282">
    <property type="entry name" value="BINDING PROTEIN TRANSPEPTIDASE, PUTATIVE-RELATED"/>
    <property type="match status" value="1"/>
</dbReference>
<gene>
    <name evidence="21" type="ORF">US54_C0004G0006</name>
</gene>